<protein>
    <recommendedName>
        <fullName evidence="3">Sulfatase N-terminal domain-containing protein</fullName>
    </recommendedName>
</protein>
<dbReference type="PANTHER" id="PTHR42693">
    <property type="entry name" value="ARYLSULFATASE FAMILY MEMBER"/>
    <property type="match status" value="1"/>
</dbReference>
<dbReference type="Pfam" id="PF00884">
    <property type="entry name" value="Sulfatase"/>
    <property type="match status" value="1"/>
</dbReference>
<evidence type="ECO:0000256" key="1">
    <source>
        <dbReference type="ARBA" id="ARBA00008779"/>
    </source>
</evidence>
<evidence type="ECO:0000256" key="2">
    <source>
        <dbReference type="SAM" id="Phobius"/>
    </source>
</evidence>
<name>A0A532URI3_UNCL8</name>
<dbReference type="PANTHER" id="PTHR42693:SF33">
    <property type="entry name" value="ARYLSULFATASE"/>
    <property type="match status" value="1"/>
</dbReference>
<comment type="similarity">
    <text evidence="1">Belongs to the sulfatase family.</text>
</comment>
<dbReference type="Proteomes" id="UP000319619">
    <property type="component" value="Unassembled WGS sequence"/>
</dbReference>
<reference evidence="4 5" key="1">
    <citation type="submission" date="2017-06" db="EMBL/GenBank/DDBJ databases">
        <title>Novel microbial phyla capable of carbon fixation and sulfur reduction in deep-sea sediments.</title>
        <authorList>
            <person name="Huang J."/>
            <person name="Baker B."/>
            <person name="Wang Y."/>
        </authorList>
    </citation>
    <scope>NUCLEOTIDE SEQUENCE [LARGE SCALE GENOMIC DNA]</scope>
    <source>
        <strain evidence="4">B3_LCP</strain>
    </source>
</reference>
<comment type="caution">
    <text evidence="4">The sequence shown here is derived from an EMBL/GenBank/DDBJ whole genome shotgun (WGS) entry which is preliminary data.</text>
</comment>
<dbReference type="InterPro" id="IPR050738">
    <property type="entry name" value="Sulfatase"/>
</dbReference>
<dbReference type="EMBL" id="NJBN01000012">
    <property type="protein sequence ID" value="TKJ37555.1"/>
    <property type="molecule type" value="Genomic_DNA"/>
</dbReference>
<dbReference type="CDD" id="cd16148">
    <property type="entry name" value="sulfatase_like"/>
    <property type="match status" value="1"/>
</dbReference>
<keyword evidence="2" id="KW-1133">Transmembrane helix</keyword>
<feature type="transmembrane region" description="Helical" evidence="2">
    <location>
        <begin position="32"/>
        <end position="55"/>
    </location>
</feature>
<feature type="transmembrane region" description="Helical" evidence="2">
    <location>
        <begin position="134"/>
        <end position="155"/>
    </location>
</feature>
<feature type="domain" description="Sulfatase N-terminal" evidence="3">
    <location>
        <begin position="175"/>
        <end position="496"/>
    </location>
</feature>
<accession>A0A532URI3</accession>
<dbReference type="InterPro" id="IPR017850">
    <property type="entry name" value="Alkaline_phosphatase_core_sf"/>
</dbReference>
<evidence type="ECO:0000259" key="3">
    <source>
        <dbReference type="Pfam" id="PF00884"/>
    </source>
</evidence>
<organism evidence="4 5">
    <name type="scientific">candidate division LCP-89 bacterium B3_LCP</name>
    <dbReference type="NCBI Taxonomy" id="2012998"/>
    <lineage>
        <taxon>Bacteria</taxon>
        <taxon>Pseudomonadati</taxon>
        <taxon>Bacteria division LCP-89</taxon>
    </lineage>
</organism>
<feature type="transmembrane region" description="Helical" evidence="2">
    <location>
        <begin position="76"/>
        <end position="97"/>
    </location>
</feature>
<gene>
    <name evidence="4" type="ORF">CEE37_13645</name>
</gene>
<dbReference type="Gene3D" id="3.40.720.10">
    <property type="entry name" value="Alkaline Phosphatase, subunit A"/>
    <property type="match status" value="1"/>
</dbReference>
<dbReference type="SUPFAM" id="SSF53649">
    <property type="entry name" value="Alkaline phosphatase-like"/>
    <property type="match status" value="1"/>
</dbReference>
<dbReference type="AlphaFoldDB" id="A0A532URI3"/>
<feature type="transmembrane region" description="Helical" evidence="2">
    <location>
        <begin position="103"/>
        <end position="122"/>
    </location>
</feature>
<keyword evidence="2" id="KW-0472">Membrane</keyword>
<evidence type="ECO:0000313" key="4">
    <source>
        <dbReference type="EMBL" id="TKJ37555.1"/>
    </source>
</evidence>
<dbReference type="InterPro" id="IPR000917">
    <property type="entry name" value="Sulfatase_N"/>
</dbReference>
<evidence type="ECO:0000313" key="5">
    <source>
        <dbReference type="Proteomes" id="UP000319619"/>
    </source>
</evidence>
<keyword evidence="2" id="KW-0812">Transmembrane</keyword>
<proteinExistence type="inferred from homology"/>
<sequence length="620" mass="70551">MIPWLFASVLVGGVLAAIEYIFIIYNSGPFWLGSTLFLQTWSVYTLLSLAGSLLLNSISSLIPPINNYISEQPKRLLFLYFFTWLFGSAALLLLMLRDLDSDGGFISFIIISLILGIGIWLIGRKLFSDSHSLLKPFIVLTGIILIVTAAVFLLADSYYSSQVHRRNEDFNESIPHICLIIFDTARGDHYSCNGYHLNTSPNLDKFAKEGLLCRQAHSSSNWTPPGHISIFTGKYPSQHGNDGKPYMPDHLVSFAEILNDKGFYCLAVYNNRLAGKDVNITQGFDQNIGVFRHSWVYPAWMRLSDKLIHKDSGAKSSFRLALDTYKWFDKKGGRLFLYLNILEPHQPYVIHEPYFSMFTKTLDIDGIPNLPEVKNLCFHHDKVVYDSSRFARYTEDSYRFISAVYDSEIAYVDHHFGKFTDGMRKADLLDSTLTIVTADHGEFLGEHYTRAHPPIMFKPVTSIPLVIRYTPLIKSEVVDDIVSNVDILPTVLNLMGNGSLIPEDVEGIDILADRSAPERYILSEKVNYDQGCFSMYNNSQKLMINTDKVFYERFPFDTLLFNLQKDPDEADDIHFLLTEMTDSLADGMERWISDIRVVPAQEIEISDQVRESLKALGYVQ</sequence>
<dbReference type="GO" id="GO:0004065">
    <property type="term" value="F:arylsulfatase activity"/>
    <property type="evidence" value="ECO:0007669"/>
    <property type="project" value="TreeGrafter"/>
</dbReference>